<reference evidence="5 6" key="2">
    <citation type="submission" date="2019-09" db="EMBL/GenBank/DDBJ databases">
        <authorList>
            <person name="Jin C."/>
        </authorList>
    </citation>
    <scope>NUCLEOTIDE SEQUENCE [LARGE SCALE GENOMIC DNA]</scope>
    <source>
        <strain evidence="5 6">BN140041</strain>
    </source>
</reference>
<dbReference type="EMBL" id="VUJW01000003">
    <property type="protein sequence ID" value="KAA1427810.1"/>
    <property type="molecule type" value="Genomic_DNA"/>
</dbReference>
<dbReference type="Proteomes" id="UP000324351">
    <property type="component" value="Unassembled WGS sequence"/>
</dbReference>
<dbReference type="Pfam" id="PF17932">
    <property type="entry name" value="TetR_C_24"/>
    <property type="match status" value="1"/>
</dbReference>
<evidence type="ECO:0000256" key="2">
    <source>
        <dbReference type="PROSITE-ProRule" id="PRU00335"/>
    </source>
</evidence>
<feature type="compositionally biased region" description="Low complexity" evidence="3">
    <location>
        <begin position="10"/>
        <end position="19"/>
    </location>
</feature>
<organism evidence="5 6">
    <name type="scientific">Nocardioides antri</name>
    <dbReference type="NCBI Taxonomy" id="2607659"/>
    <lineage>
        <taxon>Bacteria</taxon>
        <taxon>Bacillati</taxon>
        <taxon>Actinomycetota</taxon>
        <taxon>Actinomycetes</taxon>
        <taxon>Propionibacteriales</taxon>
        <taxon>Nocardioidaceae</taxon>
        <taxon>Nocardioides</taxon>
    </lineage>
</organism>
<gene>
    <name evidence="5" type="ORF">F0U47_10315</name>
</gene>
<dbReference type="Pfam" id="PF00440">
    <property type="entry name" value="TetR_N"/>
    <property type="match status" value="1"/>
</dbReference>
<dbReference type="PANTHER" id="PTHR30055:SF200">
    <property type="entry name" value="HTH-TYPE TRANSCRIPTIONAL REPRESSOR BDCR"/>
    <property type="match status" value="1"/>
</dbReference>
<keyword evidence="6" id="KW-1185">Reference proteome</keyword>
<dbReference type="SUPFAM" id="SSF46689">
    <property type="entry name" value="Homeodomain-like"/>
    <property type="match status" value="1"/>
</dbReference>
<dbReference type="InterPro" id="IPR001647">
    <property type="entry name" value="HTH_TetR"/>
</dbReference>
<feature type="domain" description="HTH tetR-type" evidence="4">
    <location>
        <begin position="19"/>
        <end position="79"/>
    </location>
</feature>
<evidence type="ECO:0000313" key="6">
    <source>
        <dbReference type="Proteomes" id="UP000324351"/>
    </source>
</evidence>
<comment type="caution">
    <text evidence="5">The sequence shown here is derived from an EMBL/GenBank/DDBJ whole genome shotgun (WGS) entry which is preliminary data.</text>
</comment>
<name>A0A5B1M7U1_9ACTN</name>
<proteinExistence type="predicted"/>
<dbReference type="SUPFAM" id="SSF48498">
    <property type="entry name" value="Tetracyclin repressor-like, C-terminal domain"/>
    <property type="match status" value="1"/>
</dbReference>
<evidence type="ECO:0000256" key="1">
    <source>
        <dbReference type="ARBA" id="ARBA00023125"/>
    </source>
</evidence>
<dbReference type="InterPro" id="IPR050109">
    <property type="entry name" value="HTH-type_TetR-like_transc_reg"/>
</dbReference>
<evidence type="ECO:0000256" key="3">
    <source>
        <dbReference type="SAM" id="MobiDB-lite"/>
    </source>
</evidence>
<keyword evidence="1 2" id="KW-0238">DNA-binding</keyword>
<dbReference type="InterPro" id="IPR009057">
    <property type="entry name" value="Homeodomain-like_sf"/>
</dbReference>
<evidence type="ECO:0000313" key="5">
    <source>
        <dbReference type="EMBL" id="KAA1427810.1"/>
    </source>
</evidence>
<reference evidence="5 6" key="1">
    <citation type="submission" date="2019-09" db="EMBL/GenBank/DDBJ databases">
        <title>Nocardioides panacisoli sp. nov., isolated from the soil of a ginseng field.</title>
        <authorList>
            <person name="Cho C."/>
        </authorList>
    </citation>
    <scope>NUCLEOTIDE SEQUENCE [LARGE SCALE GENOMIC DNA]</scope>
    <source>
        <strain evidence="5 6">BN140041</strain>
    </source>
</reference>
<dbReference type="RefSeq" id="WP_149750250.1">
    <property type="nucleotide sequence ID" value="NZ_VUJW01000003.1"/>
</dbReference>
<evidence type="ECO:0000259" key="4">
    <source>
        <dbReference type="PROSITE" id="PS50977"/>
    </source>
</evidence>
<feature type="DNA-binding region" description="H-T-H motif" evidence="2">
    <location>
        <begin position="42"/>
        <end position="61"/>
    </location>
</feature>
<accession>A0A5B1M7U1</accession>
<feature type="region of interest" description="Disordered" evidence="3">
    <location>
        <begin position="1"/>
        <end position="20"/>
    </location>
</feature>
<dbReference type="InterPro" id="IPR036271">
    <property type="entry name" value="Tet_transcr_reg_TetR-rel_C_sf"/>
</dbReference>
<dbReference type="GO" id="GO:0003700">
    <property type="term" value="F:DNA-binding transcription factor activity"/>
    <property type="evidence" value="ECO:0007669"/>
    <property type="project" value="TreeGrafter"/>
</dbReference>
<dbReference type="PROSITE" id="PS50977">
    <property type="entry name" value="HTH_TETR_2"/>
    <property type="match status" value="1"/>
</dbReference>
<dbReference type="InterPro" id="IPR041490">
    <property type="entry name" value="KstR2_TetR_C"/>
</dbReference>
<dbReference type="PANTHER" id="PTHR30055">
    <property type="entry name" value="HTH-TYPE TRANSCRIPTIONAL REGULATOR RUTR"/>
    <property type="match status" value="1"/>
</dbReference>
<dbReference type="Gene3D" id="1.10.357.10">
    <property type="entry name" value="Tetracycline Repressor, domain 2"/>
    <property type="match status" value="1"/>
</dbReference>
<sequence>MTASADDSTAPAGSGADPSGARERILSAAFVLFQESGYEGTSVNRIARAAGMTPAAIYWHFPSKQDVLAAMLTQMYERSYAELKGSVRPDAPAVERLGDYVRAYVRIQLESVGERRNHSYSALASSLTDESQRELGRLSRPYIGLMREILRQGIDEGDFDIDDVSVTSYAISTMCEYVFTWFRRGGRLSIEQAADKHLELVLRMVNAKRPAS</sequence>
<dbReference type="GO" id="GO:0000976">
    <property type="term" value="F:transcription cis-regulatory region binding"/>
    <property type="evidence" value="ECO:0007669"/>
    <property type="project" value="TreeGrafter"/>
</dbReference>
<dbReference type="AlphaFoldDB" id="A0A5B1M7U1"/>
<protein>
    <submittedName>
        <fullName evidence="5">TetR/AcrR family transcriptional regulator</fullName>
    </submittedName>
</protein>
<dbReference type="PRINTS" id="PR00455">
    <property type="entry name" value="HTHTETR"/>
</dbReference>